<dbReference type="Gene3D" id="3.40.50.2300">
    <property type="match status" value="1"/>
</dbReference>
<dbReference type="InterPro" id="IPR001867">
    <property type="entry name" value="OmpR/PhoB-type_DNA-bd"/>
</dbReference>
<keyword evidence="5" id="KW-0804">Transcription</keyword>
<feature type="modified residue" description="4-aspartylphosphate" evidence="6">
    <location>
        <position position="58"/>
    </location>
</feature>
<keyword evidence="11" id="KW-1185">Reference proteome</keyword>
<dbReference type="PANTHER" id="PTHR48111:SF28">
    <property type="entry name" value="TRANSCRIPTIONAL REGULATORY PROTEIN TCRX-RELATED"/>
    <property type="match status" value="1"/>
</dbReference>
<keyword evidence="4 7" id="KW-0238">DNA-binding</keyword>
<dbReference type="SMART" id="SM00448">
    <property type="entry name" value="REC"/>
    <property type="match status" value="1"/>
</dbReference>
<evidence type="ECO:0000259" key="8">
    <source>
        <dbReference type="PROSITE" id="PS50110"/>
    </source>
</evidence>
<dbReference type="PROSITE" id="PS50110">
    <property type="entry name" value="RESPONSE_REGULATORY"/>
    <property type="match status" value="1"/>
</dbReference>
<dbReference type="GO" id="GO:0006355">
    <property type="term" value="P:regulation of DNA-templated transcription"/>
    <property type="evidence" value="ECO:0007669"/>
    <property type="project" value="InterPro"/>
</dbReference>
<dbReference type="Proteomes" id="UP000653411">
    <property type="component" value="Unassembled WGS sequence"/>
</dbReference>
<feature type="DNA-binding region" description="OmpR/PhoB-type" evidence="7">
    <location>
        <begin position="133"/>
        <end position="230"/>
    </location>
</feature>
<comment type="caution">
    <text evidence="10">The sequence shown here is derived from an EMBL/GenBank/DDBJ whole genome shotgun (WGS) entry which is preliminary data.</text>
</comment>
<dbReference type="GO" id="GO:0005829">
    <property type="term" value="C:cytosol"/>
    <property type="evidence" value="ECO:0007669"/>
    <property type="project" value="TreeGrafter"/>
</dbReference>
<feature type="domain" description="Response regulatory" evidence="8">
    <location>
        <begin position="9"/>
        <end position="123"/>
    </location>
</feature>
<evidence type="ECO:0000313" key="10">
    <source>
        <dbReference type="EMBL" id="GGN36196.1"/>
    </source>
</evidence>
<evidence type="ECO:0000256" key="3">
    <source>
        <dbReference type="ARBA" id="ARBA00023015"/>
    </source>
</evidence>
<dbReference type="GO" id="GO:0000156">
    <property type="term" value="F:phosphorelay response regulator activity"/>
    <property type="evidence" value="ECO:0007669"/>
    <property type="project" value="TreeGrafter"/>
</dbReference>
<dbReference type="GO" id="GO:0000976">
    <property type="term" value="F:transcription cis-regulatory region binding"/>
    <property type="evidence" value="ECO:0007669"/>
    <property type="project" value="TreeGrafter"/>
</dbReference>
<dbReference type="Pfam" id="PF00486">
    <property type="entry name" value="Trans_reg_C"/>
    <property type="match status" value="1"/>
</dbReference>
<keyword evidence="1 6" id="KW-0597">Phosphoprotein</keyword>
<dbReference type="Gene3D" id="6.10.250.690">
    <property type="match status" value="1"/>
</dbReference>
<dbReference type="CDD" id="cd00383">
    <property type="entry name" value="trans_reg_C"/>
    <property type="match status" value="1"/>
</dbReference>
<dbReference type="FunFam" id="1.10.10.10:FF:000005">
    <property type="entry name" value="Two-component system response regulator"/>
    <property type="match status" value="1"/>
</dbReference>
<evidence type="ECO:0000256" key="1">
    <source>
        <dbReference type="ARBA" id="ARBA00022553"/>
    </source>
</evidence>
<accession>A0A917XL17</accession>
<dbReference type="PANTHER" id="PTHR48111">
    <property type="entry name" value="REGULATOR OF RPOS"/>
    <property type="match status" value="1"/>
</dbReference>
<sequence length="235" mass="26341">MKLSTGTPRILVVDDEKDLTDLLVTVLRAEGWRTEPAPDGTTALRAVRGFRPDAVVLDRGLPDLEGLEVLRRLRAYRPDLPVLFLTARESVEDRVAGLCAGADDYVPKPFDLDEVVVRLRALLRRCDAAGAGGSLLAVGDLTLDEETRQVHRGGAQVRLTAREFELLRYLMRHTGRVLGRAELLDNVWADEADRHLNIVESYVSYLRRKIERDRSVLIHTVRGVGYLMKPAAPKR</sequence>
<feature type="domain" description="OmpR/PhoB-type" evidence="9">
    <location>
        <begin position="133"/>
        <end position="230"/>
    </location>
</feature>
<evidence type="ECO:0000259" key="9">
    <source>
        <dbReference type="PROSITE" id="PS51755"/>
    </source>
</evidence>
<dbReference type="GO" id="GO:0032993">
    <property type="term" value="C:protein-DNA complex"/>
    <property type="evidence" value="ECO:0007669"/>
    <property type="project" value="TreeGrafter"/>
</dbReference>
<dbReference type="SUPFAM" id="SSF52172">
    <property type="entry name" value="CheY-like"/>
    <property type="match status" value="1"/>
</dbReference>
<reference evidence="10" key="1">
    <citation type="journal article" date="2014" name="Int. J. Syst. Evol. Microbiol.">
        <title>Complete genome sequence of Corynebacterium casei LMG S-19264T (=DSM 44701T), isolated from a smear-ripened cheese.</title>
        <authorList>
            <consortium name="US DOE Joint Genome Institute (JGI-PGF)"/>
            <person name="Walter F."/>
            <person name="Albersmeier A."/>
            <person name="Kalinowski J."/>
            <person name="Ruckert C."/>
        </authorList>
    </citation>
    <scope>NUCLEOTIDE SEQUENCE</scope>
    <source>
        <strain evidence="10">CGMCC 4.7110</strain>
    </source>
</reference>
<dbReference type="SMART" id="SM00862">
    <property type="entry name" value="Trans_reg_C"/>
    <property type="match status" value="1"/>
</dbReference>
<keyword evidence="3" id="KW-0805">Transcription regulation</keyword>
<evidence type="ECO:0000313" key="11">
    <source>
        <dbReference type="Proteomes" id="UP000653411"/>
    </source>
</evidence>
<evidence type="ECO:0000256" key="2">
    <source>
        <dbReference type="ARBA" id="ARBA00023012"/>
    </source>
</evidence>
<evidence type="ECO:0000256" key="7">
    <source>
        <dbReference type="PROSITE-ProRule" id="PRU01091"/>
    </source>
</evidence>
<dbReference type="InterPro" id="IPR039420">
    <property type="entry name" value="WalR-like"/>
</dbReference>
<protein>
    <submittedName>
        <fullName evidence="10">DNA-binding response regulator</fullName>
    </submittedName>
</protein>
<reference evidence="10" key="2">
    <citation type="submission" date="2020-09" db="EMBL/GenBank/DDBJ databases">
        <authorList>
            <person name="Sun Q."/>
            <person name="Zhou Y."/>
        </authorList>
    </citation>
    <scope>NUCLEOTIDE SEQUENCE</scope>
    <source>
        <strain evidence="10">CGMCC 4.7110</strain>
    </source>
</reference>
<dbReference type="RefSeq" id="WP_189267744.1">
    <property type="nucleotide sequence ID" value="NZ_BMML01000024.1"/>
</dbReference>
<evidence type="ECO:0000256" key="5">
    <source>
        <dbReference type="ARBA" id="ARBA00023163"/>
    </source>
</evidence>
<dbReference type="AlphaFoldDB" id="A0A917XL17"/>
<dbReference type="EMBL" id="BMML01000024">
    <property type="protein sequence ID" value="GGN36196.1"/>
    <property type="molecule type" value="Genomic_DNA"/>
</dbReference>
<proteinExistence type="predicted"/>
<name>A0A917XL17_9ACTN</name>
<dbReference type="PROSITE" id="PS51755">
    <property type="entry name" value="OMPR_PHOB"/>
    <property type="match status" value="1"/>
</dbReference>
<dbReference type="InterPro" id="IPR036388">
    <property type="entry name" value="WH-like_DNA-bd_sf"/>
</dbReference>
<dbReference type="InterPro" id="IPR001789">
    <property type="entry name" value="Sig_transdc_resp-reg_receiver"/>
</dbReference>
<keyword evidence="2" id="KW-0902">Two-component regulatory system</keyword>
<evidence type="ECO:0000256" key="4">
    <source>
        <dbReference type="ARBA" id="ARBA00023125"/>
    </source>
</evidence>
<evidence type="ECO:0000256" key="6">
    <source>
        <dbReference type="PROSITE-ProRule" id="PRU00169"/>
    </source>
</evidence>
<dbReference type="Gene3D" id="1.10.10.10">
    <property type="entry name" value="Winged helix-like DNA-binding domain superfamily/Winged helix DNA-binding domain"/>
    <property type="match status" value="1"/>
</dbReference>
<gene>
    <name evidence="10" type="ORF">GCM10011578_079120</name>
</gene>
<dbReference type="InterPro" id="IPR011006">
    <property type="entry name" value="CheY-like_superfamily"/>
</dbReference>
<organism evidence="10 11">
    <name type="scientific">Streptomyces fuscichromogenes</name>
    <dbReference type="NCBI Taxonomy" id="1324013"/>
    <lineage>
        <taxon>Bacteria</taxon>
        <taxon>Bacillati</taxon>
        <taxon>Actinomycetota</taxon>
        <taxon>Actinomycetes</taxon>
        <taxon>Kitasatosporales</taxon>
        <taxon>Streptomycetaceae</taxon>
        <taxon>Streptomyces</taxon>
    </lineage>
</organism>
<dbReference type="Pfam" id="PF00072">
    <property type="entry name" value="Response_reg"/>
    <property type="match status" value="1"/>
</dbReference>